<protein>
    <submittedName>
        <fullName evidence="1">Uncharacterized protein</fullName>
    </submittedName>
</protein>
<dbReference type="VEuPathDB" id="FungiDB:VP01_1430g2"/>
<dbReference type="AlphaFoldDB" id="A0A0L6VM80"/>
<evidence type="ECO:0000313" key="2">
    <source>
        <dbReference type="Proteomes" id="UP000037035"/>
    </source>
</evidence>
<keyword evidence="2" id="KW-1185">Reference proteome</keyword>
<gene>
    <name evidence="1" type="ORF">VP01_1430g2</name>
</gene>
<proteinExistence type="predicted"/>
<dbReference type="OrthoDB" id="2507298at2759"/>
<dbReference type="Proteomes" id="UP000037035">
    <property type="component" value="Unassembled WGS sequence"/>
</dbReference>
<evidence type="ECO:0000313" key="1">
    <source>
        <dbReference type="EMBL" id="KNZ61235.1"/>
    </source>
</evidence>
<sequence>MGLHIGTKQARVGVNDTSASGSGSGHINLNMSGVELLAGLLAGHRKNRLQSTSHTRTPLSSPPNKSHIEGYVNFLGITNKHDTLNILLEYGFTSHKVLKLSGLLQSDVRELGLTLGVVMVLFDNVA</sequence>
<name>A0A0L6VM80_9BASI</name>
<comment type="caution">
    <text evidence="1">The sequence shown here is derived from an EMBL/GenBank/DDBJ whole genome shotgun (WGS) entry which is preliminary data.</text>
</comment>
<accession>A0A0L6VM80</accession>
<organism evidence="1 2">
    <name type="scientific">Puccinia sorghi</name>
    <dbReference type="NCBI Taxonomy" id="27349"/>
    <lineage>
        <taxon>Eukaryota</taxon>
        <taxon>Fungi</taxon>
        <taxon>Dikarya</taxon>
        <taxon>Basidiomycota</taxon>
        <taxon>Pucciniomycotina</taxon>
        <taxon>Pucciniomycetes</taxon>
        <taxon>Pucciniales</taxon>
        <taxon>Pucciniaceae</taxon>
        <taxon>Puccinia</taxon>
    </lineage>
</organism>
<dbReference type="EMBL" id="LAVV01004788">
    <property type="protein sequence ID" value="KNZ61235.1"/>
    <property type="molecule type" value="Genomic_DNA"/>
</dbReference>
<reference evidence="1 2" key="1">
    <citation type="submission" date="2015-08" db="EMBL/GenBank/DDBJ databases">
        <title>Next Generation Sequencing and Analysis of the Genome of Puccinia sorghi L Schw, the Causal Agent of Maize Common Rust.</title>
        <authorList>
            <person name="Rochi L."/>
            <person name="Burguener G."/>
            <person name="Darino M."/>
            <person name="Turjanski A."/>
            <person name="Kreff E."/>
            <person name="Dieguez M.J."/>
            <person name="Sacco F."/>
        </authorList>
    </citation>
    <scope>NUCLEOTIDE SEQUENCE [LARGE SCALE GENOMIC DNA]</scope>
    <source>
        <strain evidence="1 2">RO10H11247</strain>
    </source>
</reference>